<protein>
    <submittedName>
        <fullName evidence="3">SDR family oxidoreductase</fullName>
    </submittedName>
</protein>
<dbReference type="EMBL" id="JAALLT010000002">
    <property type="protein sequence ID" value="NGP76576.1"/>
    <property type="molecule type" value="Genomic_DNA"/>
</dbReference>
<dbReference type="PRINTS" id="PR00081">
    <property type="entry name" value="GDHRDH"/>
</dbReference>
<reference evidence="3 4" key="1">
    <citation type="submission" date="2020-02" db="EMBL/GenBank/DDBJ databases">
        <title>Balneolaceae bacterium YR4-1, complete genome.</title>
        <authorList>
            <person name="Li Y."/>
            <person name="Wu S."/>
        </authorList>
    </citation>
    <scope>NUCLEOTIDE SEQUENCE [LARGE SCALE GENOMIC DNA]</scope>
    <source>
        <strain evidence="3 4">YR4-1</strain>
    </source>
</reference>
<name>A0A6M1SX61_9BACT</name>
<dbReference type="InterPro" id="IPR002347">
    <property type="entry name" value="SDR_fam"/>
</dbReference>
<dbReference type="PROSITE" id="PS00061">
    <property type="entry name" value="ADH_SHORT"/>
    <property type="match status" value="1"/>
</dbReference>
<dbReference type="AlphaFoldDB" id="A0A6M1SX61"/>
<proteinExistence type="inferred from homology"/>
<evidence type="ECO:0000313" key="4">
    <source>
        <dbReference type="Proteomes" id="UP000473278"/>
    </source>
</evidence>
<dbReference type="GO" id="GO:0016491">
    <property type="term" value="F:oxidoreductase activity"/>
    <property type="evidence" value="ECO:0007669"/>
    <property type="project" value="UniProtKB-KW"/>
</dbReference>
<dbReference type="InterPro" id="IPR020904">
    <property type="entry name" value="Sc_DH/Rdtase_CS"/>
</dbReference>
<dbReference type="NCBIfam" id="NF005559">
    <property type="entry name" value="PRK07231.1"/>
    <property type="match status" value="1"/>
</dbReference>
<dbReference type="PANTHER" id="PTHR24321">
    <property type="entry name" value="DEHYDROGENASES, SHORT CHAIN"/>
    <property type="match status" value="1"/>
</dbReference>
<comment type="caution">
    <text evidence="3">The sequence shown here is derived from an EMBL/GenBank/DDBJ whole genome shotgun (WGS) entry which is preliminary data.</text>
</comment>
<keyword evidence="2" id="KW-0560">Oxidoreductase</keyword>
<dbReference type="CDD" id="cd05233">
    <property type="entry name" value="SDR_c"/>
    <property type="match status" value="1"/>
</dbReference>
<evidence type="ECO:0000256" key="1">
    <source>
        <dbReference type="ARBA" id="ARBA00006484"/>
    </source>
</evidence>
<gene>
    <name evidence="3" type="ORF">G3570_08025</name>
</gene>
<dbReference type="SUPFAM" id="SSF51735">
    <property type="entry name" value="NAD(P)-binding Rossmann-fold domains"/>
    <property type="match status" value="1"/>
</dbReference>
<dbReference type="FunFam" id="3.40.50.720:FF:000084">
    <property type="entry name" value="Short-chain dehydrogenase reductase"/>
    <property type="match status" value="1"/>
</dbReference>
<dbReference type="Proteomes" id="UP000473278">
    <property type="component" value="Unassembled WGS sequence"/>
</dbReference>
<dbReference type="Gene3D" id="3.40.50.720">
    <property type="entry name" value="NAD(P)-binding Rossmann-like Domain"/>
    <property type="match status" value="1"/>
</dbReference>
<evidence type="ECO:0000313" key="3">
    <source>
        <dbReference type="EMBL" id="NGP76576.1"/>
    </source>
</evidence>
<dbReference type="NCBIfam" id="NF009466">
    <property type="entry name" value="PRK12826.1-2"/>
    <property type="match status" value="1"/>
</dbReference>
<dbReference type="Pfam" id="PF13561">
    <property type="entry name" value="adh_short_C2"/>
    <property type="match status" value="1"/>
</dbReference>
<dbReference type="PRINTS" id="PR00080">
    <property type="entry name" value="SDRFAMILY"/>
</dbReference>
<organism evidence="3 4">
    <name type="scientific">Halalkalibaculum roseum</name>
    <dbReference type="NCBI Taxonomy" id="2709311"/>
    <lineage>
        <taxon>Bacteria</taxon>
        <taxon>Pseudomonadati</taxon>
        <taxon>Balneolota</taxon>
        <taxon>Balneolia</taxon>
        <taxon>Balneolales</taxon>
        <taxon>Balneolaceae</taxon>
        <taxon>Halalkalibaculum</taxon>
    </lineage>
</organism>
<dbReference type="InterPro" id="IPR036291">
    <property type="entry name" value="NAD(P)-bd_dom_sf"/>
</dbReference>
<keyword evidence="4" id="KW-1185">Reference proteome</keyword>
<comment type="similarity">
    <text evidence="1">Belongs to the short-chain dehydrogenases/reductases (SDR) family.</text>
</comment>
<dbReference type="PANTHER" id="PTHR24321:SF11">
    <property type="entry name" value="BLR0893 PROTEIN"/>
    <property type="match status" value="1"/>
</dbReference>
<sequence>MTMKNKVALVTGAGAGIGRATALAFAREGARVVISDVNEEGLKETAKLIEEKGGKTLISVTDVSKSKEVKEMIDKTLKKFGRLDYACNNAGIEGKLAVTAEYTEEDWDRVLNINLRGQWLCMKYEIPAILKQGGAIVNVSSILGKVGFAEAPAYTAAKHGLNGLTKAAALEYSAQGIRINSVCPGFIETPMLDRAGITSDKEAKENTISLHPIGRLGQADEVAEAIVWIASEKASFICGHTLLVDGGYIAK</sequence>
<evidence type="ECO:0000256" key="2">
    <source>
        <dbReference type="ARBA" id="ARBA00023002"/>
    </source>
</evidence>
<accession>A0A6M1SX61</accession>